<keyword evidence="2" id="KW-1185">Reference proteome</keyword>
<organism evidence="1 2">
    <name type="scientific">Hermanssonia centrifuga</name>
    <dbReference type="NCBI Taxonomy" id="98765"/>
    <lineage>
        <taxon>Eukaryota</taxon>
        <taxon>Fungi</taxon>
        <taxon>Dikarya</taxon>
        <taxon>Basidiomycota</taxon>
        <taxon>Agaricomycotina</taxon>
        <taxon>Agaricomycetes</taxon>
        <taxon>Polyporales</taxon>
        <taxon>Meruliaceae</taxon>
        <taxon>Hermanssonia</taxon>
    </lineage>
</organism>
<accession>A0A2R6RVM4</accession>
<evidence type="ECO:0000313" key="2">
    <source>
        <dbReference type="Proteomes" id="UP000186601"/>
    </source>
</evidence>
<sequence>MSHPIAETAGGRSTAALATLGGKIAILIEEVELTGLPGQRANALIALGRYKVSK</sequence>
<comment type="caution">
    <text evidence="1">The sequence shown here is derived from an EMBL/GenBank/DDBJ whole genome shotgun (WGS) entry which is preliminary data.</text>
</comment>
<name>A0A2R6RVM4_9APHY</name>
<reference evidence="1 2" key="1">
    <citation type="submission" date="2018-02" db="EMBL/GenBank/DDBJ databases">
        <title>Genome sequence of the basidiomycete white-rot fungus Phlebia centrifuga.</title>
        <authorList>
            <person name="Granchi Z."/>
            <person name="Peng M."/>
            <person name="de Vries R.P."/>
            <person name="Hilden K."/>
            <person name="Makela M.R."/>
            <person name="Grigoriev I."/>
            <person name="Riley R."/>
        </authorList>
    </citation>
    <scope>NUCLEOTIDE SEQUENCE [LARGE SCALE GENOMIC DNA]</scope>
    <source>
        <strain evidence="1 2">FBCC195</strain>
    </source>
</reference>
<protein>
    <submittedName>
        <fullName evidence="1">Uncharacterized protein</fullName>
    </submittedName>
</protein>
<dbReference type="AlphaFoldDB" id="A0A2R6RVM4"/>
<gene>
    <name evidence="1" type="ORF">PHLCEN_2v1895</name>
</gene>
<proteinExistence type="predicted"/>
<dbReference type="EMBL" id="MLYV02000161">
    <property type="protein sequence ID" value="PSS34050.1"/>
    <property type="molecule type" value="Genomic_DNA"/>
</dbReference>
<dbReference type="Proteomes" id="UP000186601">
    <property type="component" value="Unassembled WGS sequence"/>
</dbReference>
<evidence type="ECO:0000313" key="1">
    <source>
        <dbReference type="EMBL" id="PSS34050.1"/>
    </source>
</evidence>